<dbReference type="AlphaFoldDB" id="A0A423SB24"/>
<keyword evidence="2" id="KW-0812">Transmembrane</keyword>
<feature type="region of interest" description="Disordered" evidence="1">
    <location>
        <begin position="420"/>
        <end position="439"/>
    </location>
</feature>
<evidence type="ECO:0000256" key="2">
    <source>
        <dbReference type="SAM" id="Phobius"/>
    </source>
</evidence>
<reference evidence="3 4" key="2">
    <citation type="submission" date="2019-01" db="EMBL/GenBank/DDBJ databases">
        <title>The decoding of complex shrimp genome reveals the adaptation for benthos swimmer, frequently molting mechanism and breeding impact on genome.</title>
        <authorList>
            <person name="Sun Y."/>
            <person name="Gao Y."/>
            <person name="Yu Y."/>
        </authorList>
    </citation>
    <scope>NUCLEOTIDE SEQUENCE [LARGE SCALE GENOMIC DNA]</scope>
    <source>
        <tissue evidence="3">Muscle</tissue>
    </source>
</reference>
<dbReference type="Proteomes" id="UP000283509">
    <property type="component" value="Unassembled WGS sequence"/>
</dbReference>
<comment type="caution">
    <text evidence="3">The sequence shown here is derived from an EMBL/GenBank/DDBJ whole genome shotgun (WGS) entry which is preliminary data.</text>
</comment>
<evidence type="ECO:0000256" key="1">
    <source>
        <dbReference type="SAM" id="MobiDB-lite"/>
    </source>
</evidence>
<gene>
    <name evidence="3" type="ORF">C7M84_020806</name>
</gene>
<name>A0A423SB24_PENVA</name>
<sequence>MAGCTHRPQFTRILICVICQFKVFWSYGVSTRIRPDRTAGNRAADKEANAKIIIVSPLEVSRRRSNGRSGVQTRSIFSLFFILFIYFFHWNVSSLSLSPSFNLSYFVFPLLCVPSSPINLLHVLLLPSPSSPSPFFLFYPSSLSLSLSRLVLHLRFSSPHFSLPSLSLLTFFSHIRLSSSFSTPSSPLYLPCFPLISYPPPLTLLQSFLSPSQSPILSSPSLPLVFFFFYLPLPLSLLLPFFFFLSPHYQLSLSFFAPSYSPSLFIVLYPSSTSSPLSPISPYTFVFSLSPSFSFPSSPSSLASLLSPPYLFFPSLSSFLSLDLLLHPLPLSHLFFNLSSPPLQPFPSSLPHLSLFSYSLSPYLFYSPPPFPFLLLPTPSPTHSLLPSPPSFSSPSPPSYPFRPPFPHLVLPPPLPPPFSSPLPSSLSPTSSPPLLPSSFHPPLPFFLFLS</sequence>
<organism evidence="3 4">
    <name type="scientific">Penaeus vannamei</name>
    <name type="common">Whiteleg shrimp</name>
    <name type="synonym">Litopenaeus vannamei</name>
    <dbReference type="NCBI Taxonomy" id="6689"/>
    <lineage>
        <taxon>Eukaryota</taxon>
        <taxon>Metazoa</taxon>
        <taxon>Ecdysozoa</taxon>
        <taxon>Arthropoda</taxon>
        <taxon>Crustacea</taxon>
        <taxon>Multicrustacea</taxon>
        <taxon>Malacostraca</taxon>
        <taxon>Eumalacostraca</taxon>
        <taxon>Eucarida</taxon>
        <taxon>Decapoda</taxon>
        <taxon>Dendrobranchiata</taxon>
        <taxon>Penaeoidea</taxon>
        <taxon>Penaeidae</taxon>
        <taxon>Penaeus</taxon>
    </lineage>
</organism>
<feature type="transmembrane region" description="Helical" evidence="2">
    <location>
        <begin position="103"/>
        <end position="124"/>
    </location>
</feature>
<dbReference type="EMBL" id="QCYY01004184">
    <property type="protein sequence ID" value="ROT61419.1"/>
    <property type="molecule type" value="Genomic_DNA"/>
</dbReference>
<feature type="transmembrane region" description="Helical" evidence="2">
    <location>
        <begin position="71"/>
        <end position="91"/>
    </location>
</feature>
<accession>A0A423SB24</accession>
<keyword evidence="4" id="KW-1185">Reference proteome</keyword>
<keyword evidence="2" id="KW-1133">Transmembrane helix</keyword>
<evidence type="ECO:0000313" key="4">
    <source>
        <dbReference type="Proteomes" id="UP000283509"/>
    </source>
</evidence>
<feature type="transmembrane region" description="Helical" evidence="2">
    <location>
        <begin position="221"/>
        <end position="244"/>
    </location>
</feature>
<evidence type="ECO:0000313" key="3">
    <source>
        <dbReference type="EMBL" id="ROT61419.1"/>
    </source>
</evidence>
<proteinExistence type="predicted"/>
<keyword evidence="2" id="KW-0472">Membrane</keyword>
<reference evidence="3 4" key="1">
    <citation type="submission" date="2018-04" db="EMBL/GenBank/DDBJ databases">
        <authorList>
            <person name="Zhang X."/>
            <person name="Yuan J."/>
            <person name="Li F."/>
            <person name="Xiang J."/>
        </authorList>
    </citation>
    <scope>NUCLEOTIDE SEQUENCE [LARGE SCALE GENOMIC DNA]</scope>
    <source>
        <tissue evidence="3">Muscle</tissue>
    </source>
</reference>
<protein>
    <submittedName>
        <fullName evidence="3">Uncharacterized protein</fullName>
    </submittedName>
</protein>